<feature type="domain" description="DUF2281" evidence="1">
    <location>
        <begin position="7"/>
        <end position="62"/>
    </location>
</feature>
<evidence type="ECO:0000259" key="1">
    <source>
        <dbReference type="Pfam" id="PF10047"/>
    </source>
</evidence>
<evidence type="ECO:0000313" key="2">
    <source>
        <dbReference type="EMBL" id="HDR51383.1"/>
    </source>
</evidence>
<gene>
    <name evidence="2" type="ORF">ENN90_07150</name>
</gene>
<dbReference type="InterPro" id="IPR018739">
    <property type="entry name" value="DUF2281"/>
</dbReference>
<dbReference type="Pfam" id="PF10047">
    <property type="entry name" value="DUF2281"/>
    <property type="match status" value="1"/>
</dbReference>
<comment type="caution">
    <text evidence="2">The sequence shown here is derived from an EMBL/GenBank/DDBJ whole genome shotgun (WGS) entry which is preliminary data.</text>
</comment>
<sequence length="69" mass="8229">MRTMRDIESKINQLTPGLIEELDRYLDYLVNKRVIRKPGKLRQDWAGGLKDIKMSSIELQKKALDWRQK</sequence>
<proteinExistence type="predicted"/>
<protein>
    <submittedName>
        <fullName evidence="2">DUF2281 domain-containing protein</fullName>
    </submittedName>
</protein>
<dbReference type="EMBL" id="DSDK01000392">
    <property type="protein sequence ID" value="HDR51383.1"/>
    <property type="molecule type" value="Genomic_DNA"/>
</dbReference>
<dbReference type="AlphaFoldDB" id="A0A831PQ72"/>
<accession>A0A831PQ72</accession>
<reference evidence="2" key="1">
    <citation type="journal article" date="2020" name="mSystems">
        <title>Genome- and Community-Level Interaction Insights into Carbon Utilization and Element Cycling Functions of Hydrothermarchaeota in Hydrothermal Sediment.</title>
        <authorList>
            <person name="Zhou Z."/>
            <person name="Liu Y."/>
            <person name="Xu W."/>
            <person name="Pan J."/>
            <person name="Luo Z.H."/>
            <person name="Li M."/>
        </authorList>
    </citation>
    <scope>NUCLEOTIDE SEQUENCE [LARGE SCALE GENOMIC DNA]</scope>
    <source>
        <strain evidence="2">SpSt-1217</strain>
    </source>
</reference>
<name>A0A831PQ72_9BACT</name>
<dbReference type="Proteomes" id="UP000886047">
    <property type="component" value="Unassembled WGS sequence"/>
</dbReference>
<organism evidence="2">
    <name type="scientific">Mariniphaga anaerophila</name>
    <dbReference type="NCBI Taxonomy" id="1484053"/>
    <lineage>
        <taxon>Bacteria</taxon>
        <taxon>Pseudomonadati</taxon>
        <taxon>Bacteroidota</taxon>
        <taxon>Bacteroidia</taxon>
        <taxon>Marinilabiliales</taxon>
        <taxon>Prolixibacteraceae</taxon>
        <taxon>Mariniphaga</taxon>
    </lineage>
</organism>